<dbReference type="EMBL" id="BQNB010011112">
    <property type="protein sequence ID" value="GJS86292.1"/>
    <property type="molecule type" value="Genomic_DNA"/>
</dbReference>
<reference evidence="3" key="2">
    <citation type="submission" date="2022-01" db="EMBL/GenBank/DDBJ databases">
        <authorList>
            <person name="Yamashiro T."/>
            <person name="Shiraishi A."/>
            <person name="Satake H."/>
            <person name="Nakayama K."/>
        </authorList>
    </citation>
    <scope>NUCLEOTIDE SEQUENCE</scope>
</reference>
<reference evidence="3" key="1">
    <citation type="journal article" date="2022" name="Int. J. Mol. Sci.">
        <title>Draft Genome of Tanacetum Coccineum: Genomic Comparison of Closely Related Tanacetum-Family Plants.</title>
        <authorList>
            <person name="Yamashiro T."/>
            <person name="Shiraishi A."/>
            <person name="Nakayama K."/>
            <person name="Satake H."/>
        </authorList>
    </citation>
    <scope>NUCLEOTIDE SEQUENCE</scope>
</reference>
<comment type="caution">
    <text evidence="3">The sequence shown here is derived from an EMBL/GenBank/DDBJ whole genome shotgun (WGS) entry which is preliminary data.</text>
</comment>
<keyword evidence="2" id="KW-1133">Transmembrane helix</keyword>
<evidence type="ECO:0000313" key="3">
    <source>
        <dbReference type="EMBL" id="GJS86292.1"/>
    </source>
</evidence>
<evidence type="ECO:0008006" key="5">
    <source>
        <dbReference type="Google" id="ProtNLM"/>
    </source>
</evidence>
<protein>
    <recommendedName>
        <fullName evidence="5">Reverse transcriptase domain-containing protein</fullName>
    </recommendedName>
</protein>
<keyword evidence="2" id="KW-0472">Membrane</keyword>
<name>A0ABQ4ZBC6_9ASTR</name>
<proteinExistence type="predicted"/>
<keyword evidence="2" id="KW-0812">Transmembrane</keyword>
<keyword evidence="4" id="KW-1185">Reference proteome</keyword>
<dbReference type="Proteomes" id="UP001151760">
    <property type="component" value="Unassembled WGS sequence"/>
</dbReference>
<feature type="compositionally biased region" description="Basic and acidic residues" evidence="1">
    <location>
        <begin position="202"/>
        <end position="211"/>
    </location>
</feature>
<evidence type="ECO:0000313" key="4">
    <source>
        <dbReference type="Proteomes" id="UP001151760"/>
    </source>
</evidence>
<accession>A0ABQ4ZBC6</accession>
<evidence type="ECO:0000256" key="1">
    <source>
        <dbReference type="SAM" id="MobiDB-lite"/>
    </source>
</evidence>
<feature type="region of interest" description="Disordered" evidence="1">
    <location>
        <begin position="196"/>
        <end position="240"/>
    </location>
</feature>
<feature type="transmembrane region" description="Helical" evidence="2">
    <location>
        <begin position="464"/>
        <end position="486"/>
    </location>
</feature>
<gene>
    <name evidence="3" type="ORF">Tco_0752833</name>
</gene>
<evidence type="ECO:0000256" key="2">
    <source>
        <dbReference type="SAM" id="Phobius"/>
    </source>
</evidence>
<organism evidence="3 4">
    <name type="scientific">Tanacetum coccineum</name>
    <dbReference type="NCBI Taxonomy" id="301880"/>
    <lineage>
        <taxon>Eukaryota</taxon>
        <taxon>Viridiplantae</taxon>
        <taxon>Streptophyta</taxon>
        <taxon>Embryophyta</taxon>
        <taxon>Tracheophyta</taxon>
        <taxon>Spermatophyta</taxon>
        <taxon>Magnoliopsida</taxon>
        <taxon>eudicotyledons</taxon>
        <taxon>Gunneridae</taxon>
        <taxon>Pentapetalae</taxon>
        <taxon>asterids</taxon>
        <taxon>campanulids</taxon>
        <taxon>Asterales</taxon>
        <taxon>Asteraceae</taxon>
        <taxon>Asteroideae</taxon>
        <taxon>Anthemideae</taxon>
        <taxon>Anthemidinae</taxon>
        <taxon>Tanacetum</taxon>
    </lineage>
</organism>
<sequence>MNEDYYHEQNPCYDSHSFGFDQLQTPQFSVNHPPPQPMSMEALQAQEDLMKSIESFLKKFNRISFGKTPKVLLHAWDNFIEVKHAQPEEVQELLSKLVQDVKIISDELSEYINTPAWNRPLVYCDDDDDEDYTIAITPVLSTEEPVNSLIMENEHLDTISATESDEFIKSSVEILVPIPSESKGVPKVCDVPFHDNSPPLDISKDQSKDFSDSNVDSTSTDEDSFSSNDVEYVEASPPNSEPFSSKVMEIVIPEVGRIEDDILLIKDDTLRETLLNVNRLVAKIEALKDNPVPSSVVVTKSTSTFPNLFLEETNTFDNSLPELETFCFNLEEPSSGSPTTHSDLSLPDYKAFYIDNDHFKEKSSGSTTTHVDFSQYDSFIFDLSNDQFPPADRSDFYHEEFADELAQIISPPEYDRFCFKIEPELGNLTMDVVGNIFQESEPRVHVLNVLPTLELDFIPSSESIFAYVVWIFLPFLFIPVIPPYLLSCGDEDTIFDPGISKVSFF</sequence>